<keyword evidence="2" id="KW-1185">Reference proteome</keyword>
<evidence type="ECO:0000313" key="1">
    <source>
        <dbReference type="EMBL" id="MBP0481360.1"/>
    </source>
</evidence>
<name>A0A940MGN1_9RHOB</name>
<reference evidence="1" key="1">
    <citation type="submission" date="2021-03" db="EMBL/GenBank/DDBJ databases">
        <title>Sagittula salina sp. nov. strain M10.9X isolated from the marine waste.</title>
        <authorList>
            <person name="Satari L."/>
            <person name="Molina-Menor E."/>
            <person name="Vidal-Verdu A."/>
            <person name="Pascual J."/>
            <person name="Pereto J."/>
            <person name="Porcar M."/>
        </authorList>
    </citation>
    <scope>NUCLEOTIDE SEQUENCE</scope>
    <source>
        <strain evidence="1">M10.9X</strain>
    </source>
</reference>
<dbReference type="EMBL" id="JAGISH010000001">
    <property type="protein sequence ID" value="MBP0481360.1"/>
    <property type="molecule type" value="Genomic_DNA"/>
</dbReference>
<dbReference type="InterPro" id="IPR001646">
    <property type="entry name" value="5peptide_repeat"/>
</dbReference>
<evidence type="ECO:0000313" key="2">
    <source>
        <dbReference type="Proteomes" id="UP000675940"/>
    </source>
</evidence>
<accession>A0A940MGN1</accession>
<comment type="caution">
    <text evidence="1">The sequence shown here is derived from an EMBL/GenBank/DDBJ whole genome shotgun (WGS) entry which is preliminary data.</text>
</comment>
<dbReference type="Gene3D" id="2.160.20.80">
    <property type="entry name" value="E3 ubiquitin-protein ligase SopA"/>
    <property type="match status" value="1"/>
</dbReference>
<dbReference type="AlphaFoldDB" id="A0A940MGN1"/>
<proteinExistence type="predicted"/>
<dbReference type="Pfam" id="PF00805">
    <property type="entry name" value="Pentapeptide"/>
    <property type="match status" value="1"/>
</dbReference>
<dbReference type="Proteomes" id="UP000675940">
    <property type="component" value="Unassembled WGS sequence"/>
</dbReference>
<sequence>MRLVEDYLDHEDLRAIKAVYESNTPRFDLLVKASGLDPKRDFQHTNLRNLDFCGADLRGFDFSGSDLRQSAKNSNTLIDDTTIFGNAKIDWIDRDSLPIVLKMQQIEAVTTPNNRRLLLNELTTEFGKTPHVVTYMISAATNASDLETFLDFSGFIPKDLSAHQFKTLRGKAQTLLKKRLSRARSRTGRERTAIFSIDSIANQLRNSPSSLSEHIYERLVKVVSEKQHTISLKGMATIEPNDLTEAFARIGY</sequence>
<dbReference type="SUPFAM" id="SSF141571">
    <property type="entry name" value="Pentapeptide repeat-like"/>
    <property type="match status" value="1"/>
</dbReference>
<organism evidence="1 2">
    <name type="scientific">Sagittula salina</name>
    <dbReference type="NCBI Taxonomy" id="2820268"/>
    <lineage>
        <taxon>Bacteria</taxon>
        <taxon>Pseudomonadati</taxon>
        <taxon>Pseudomonadota</taxon>
        <taxon>Alphaproteobacteria</taxon>
        <taxon>Rhodobacterales</taxon>
        <taxon>Roseobacteraceae</taxon>
        <taxon>Sagittula</taxon>
    </lineage>
</organism>
<gene>
    <name evidence="1" type="ORF">J5474_02495</name>
</gene>
<protein>
    <submittedName>
        <fullName evidence="1">Pentapeptide repeat-containing protein</fullName>
    </submittedName>
</protein>
<dbReference type="RefSeq" id="WP_209358982.1">
    <property type="nucleotide sequence ID" value="NZ_JAGISH010000001.1"/>
</dbReference>